<dbReference type="InterPro" id="IPR036640">
    <property type="entry name" value="ABC1_TM_sf"/>
</dbReference>
<evidence type="ECO:0000256" key="9">
    <source>
        <dbReference type="ARBA" id="ARBA00061644"/>
    </source>
</evidence>
<evidence type="ECO:0000256" key="10">
    <source>
        <dbReference type="ARBA" id="ARBA00071747"/>
    </source>
</evidence>
<feature type="domain" description="ABC transmembrane type-1" evidence="13">
    <location>
        <begin position="19"/>
        <end position="307"/>
    </location>
</feature>
<feature type="transmembrane region" description="Helical" evidence="11">
    <location>
        <begin position="250"/>
        <end position="269"/>
    </location>
</feature>
<keyword evidence="4" id="KW-0547">Nucleotide-binding</keyword>
<evidence type="ECO:0000313" key="14">
    <source>
        <dbReference type="EMBL" id="ORC15534.1"/>
    </source>
</evidence>
<dbReference type="PANTHER" id="PTHR24221:SF654">
    <property type="entry name" value="ATP-BINDING CASSETTE SUB-FAMILY B MEMBER 6"/>
    <property type="match status" value="1"/>
</dbReference>
<dbReference type="OrthoDB" id="9806127at2"/>
<dbReference type="PROSITE" id="PS50893">
    <property type="entry name" value="ABC_TRANSPORTER_2"/>
    <property type="match status" value="1"/>
</dbReference>
<dbReference type="Gene3D" id="3.40.50.300">
    <property type="entry name" value="P-loop containing nucleotide triphosphate hydrolases"/>
    <property type="match status" value="1"/>
</dbReference>
<keyword evidence="7 11" id="KW-0472">Membrane</keyword>
<evidence type="ECO:0000256" key="8">
    <source>
        <dbReference type="ARBA" id="ARBA00055053"/>
    </source>
</evidence>
<dbReference type="GO" id="GO:0140359">
    <property type="term" value="F:ABC-type transporter activity"/>
    <property type="evidence" value="ECO:0007669"/>
    <property type="project" value="InterPro"/>
</dbReference>
<dbReference type="InterPro" id="IPR017871">
    <property type="entry name" value="ABC_transporter-like_CS"/>
</dbReference>
<proteinExistence type="inferred from homology"/>
<dbReference type="SUPFAM" id="SSF52540">
    <property type="entry name" value="P-loop containing nucleoside triphosphate hydrolases"/>
    <property type="match status" value="1"/>
</dbReference>
<evidence type="ECO:0000256" key="3">
    <source>
        <dbReference type="ARBA" id="ARBA00022692"/>
    </source>
</evidence>
<dbReference type="EMBL" id="LXWF01000043">
    <property type="protein sequence ID" value="ORC15534.1"/>
    <property type="molecule type" value="Genomic_DNA"/>
</dbReference>
<feature type="transmembrane region" description="Helical" evidence="11">
    <location>
        <begin position="160"/>
        <end position="178"/>
    </location>
</feature>
<keyword evidence="2" id="KW-0813">Transport</keyword>
<dbReference type="GO" id="GO:0005524">
    <property type="term" value="F:ATP binding"/>
    <property type="evidence" value="ECO:0007669"/>
    <property type="project" value="UniProtKB-KW"/>
</dbReference>
<feature type="transmembrane region" description="Helical" evidence="11">
    <location>
        <begin position="281"/>
        <end position="302"/>
    </location>
</feature>
<gene>
    <name evidence="14" type="ORF">A7979_07330</name>
</gene>
<evidence type="ECO:0000256" key="4">
    <source>
        <dbReference type="ARBA" id="ARBA00022741"/>
    </source>
</evidence>
<comment type="subcellular location">
    <subcellularLocation>
        <location evidence="1">Cell membrane</location>
        <topology evidence="1">Multi-pass membrane protein</topology>
    </subcellularLocation>
</comment>
<feature type="domain" description="ABC transporter" evidence="12">
    <location>
        <begin position="361"/>
        <end position="595"/>
    </location>
</feature>
<dbReference type="Proteomes" id="UP000192359">
    <property type="component" value="Unassembled WGS sequence"/>
</dbReference>
<evidence type="ECO:0000259" key="13">
    <source>
        <dbReference type="PROSITE" id="PS50929"/>
    </source>
</evidence>
<accession>A0A1Y1RM70</accession>
<feature type="transmembrane region" description="Helical" evidence="11">
    <location>
        <begin position="59"/>
        <end position="85"/>
    </location>
</feature>
<dbReference type="Gene3D" id="1.20.1560.10">
    <property type="entry name" value="ABC transporter type 1, transmembrane domain"/>
    <property type="match status" value="1"/>
</dbReference>
<comment type="function">
    <text evidence="8">ABC transporter involved in fatty acid import. Transmembrane domains (TMD) form a pore in the membrane and the ATP-binding domain (NBD) is responsible for energy generation.</text>
</comment>
<sequence length="614" mass="66346">MKSIARILRASRELTPYFVGIIVCAVLTSATSLLAPFIISGAADTVVGHLNGSEPTTGATIAWFAAAYLAAQLFSVLTTNVGGYIGDVMSQRMRTLLSARYYEKLLSLPLSYFDTELTGTIIARLNRSITEVTNFVKTMSNTFISLMLTTVSVIVISSIYYWPLGLLLVIIFPVYFWLTGKTSARWQVWEGEKNENIDIASGRFAEVIGQIRVVKSFGRERRELTDFGSRFEKTIGLTRAQSRFWHSMDVARLSFLNLIFFCLYLLIFLRTLAGDFTIGDMVLLIQLLAMAVAPINSLSWIVDTAQRAIAGSKDYFEVMERESDARALAITAGAGAERPAATDSGAAPSPAVSAEPGAELVRFEGVTFGYDGEGDVLHGIDLSVKRGERIAFVGESGGGKSTLMALLEGLYDPREGRVLVDGLDIAGSDLAKVRSLIGMVFQDASLFSGTIAENIAYGRPSASLQEVVHAAQKANAHDFISKFADGYDSLIGERGLKLSGGQKQRIAIARAMLKDAPILILDEATSALDTKAERAVQKGLEELMEGRTSLIIAHRLSTIATVDRIVTLKDGRIDEVGTPAELAASGGIYAELLGLQTEGGKASKKKLQSFDIVG</sequence>
<keyword evidence="3 11" id="KW-0812">Transmembrane</keyword>
<dbReference type="InterPro" id="IPR039421">
    <property type="entry name" value="Type_1_exporter"/>
</dbReference>
<name>A0A1Y1RM70_9MICC</name>
<evidence type="ECO:0000256" key="1">
    <source>
        <dbReference type="ARBA" id="ARBA00004651"/>
    </source>
</evidence>
<dbReference type="PROSITE" id="PS00211">
    <property type="entry name" value="ABC_TRANSPORTER_1"/>
    <property type="match status" value="1"/>
</dbReference>
<organism evidence="14 15">
    <name type="scientific">Rothia nasimurium</name>
    <dbReference type="NCBI Taxonomy" id="85336"/>
    <lineage>
        <taxon>Bacteria</taxon>
        <taxon>Bacillati</taxon>
        <taxon>Actinomycetota</taxon>
        <taxon>Actinomycetes</taxon>
        <taxon>Micrococcales</taxon>
        <taxon>Micrococcaceae</taxon>
        <taxon>Rothia</taxon>
    </lineage>
</organism>
<keyword evidence="15" id="KW-1185">Reference proteome</keyword>
<keyword evidence="6 11" id="KW-1133">Transmembrane helix</keyword>
<evidence type="ECO:0000259" key="12">
    <source>
        <dbReference type="PROSITE" id="PS50893"/>
    </source>
</evidence>
<dbReference type="AlphaFoldDB" id="A0A1Y1RM70"/>
<evidence type="ECO:0000256" key="11">
    <source>
        <dbReference type="SAM" id="Phobius"/>
    </source>
</evidence>
<dbReference type="Pfam" id="PF00664">
    <property type="entry name" value="ABC_membrane"/>
    <property type="match status" value="1"/>
</dbReference>
<keyword evidence="5 14" id="KW-0067">ATP-binding</keyword>
<dbReference type="PANTHER" id="PTHR24221">
    <property type="entry name" value="ATP-BINDING CASSETTE SUB-FAMILY B"/>
    <property type="match status" value="1"/>
</dbReference>
<feature type="transmembrane region" description="Helical" evidence="11">
    <location>
        <begin position="16"/>
        <end position="39"/>
    </location>
</feature>
<dbReference type="GO" id="GO:0005886">
    <property type="term" value="C:plasma membrane"/>
    <property type="evidence" value="ECO:0007669"/>
    <property type="project" value="UniProtKB-SubCell"/>
</dbReference>
<evidence type="ECO:0000256" key="5">
    <source>
        <dbReference type="ARBA" id="ARBA00022840"/>
    </source>
</evidence>
<dbReference type="GO" id="GO:0034040">
    <property type="term" value="F:ATPase-coupled lipid transmembrane transporter activity"/>
    <property type="evidence" value="ECO:0007669"/>
    <property type="project" value="TreeGrafter"/>
</dbReference>
<protein>
    <recommendedName>
        <fullName evidence="10">Fatty acid ABC transporter ATP-binding/permease protein</fullName>
    </recommendedName>
</protein>
<dbReference type="SUPFAM" id="SSF90123">
    <property type="entry name" value="ABC transporter transmembrane region"/>
    <property type="match status" value="1"/>
</dbReference>
<dbReference type="SMART" id="SM00382">
    <property type="entry name" value="AAA"/>
    <property type="match status" value="1"/>
</dbReference>
<dbReference type="InterPro" id="IPR003439">
    <property type="entry name" value="ABC_transporter-like_ATP-bd"/>
</dbReference>
<evidence type="ECO:0000256" key="7">
    <source>
        <dbReference type="ARBA" id="ARBA00023136"/>
    </source>
</evidence>
<evidence type="ECO:0000313" key="15">
    <source>
        <dbReference type="Proteomes" id="UP000192359"/>
    </source>
</evidence>
<dbReference type="RefSeq" id="WP_083093484.1">
    <property type="nucleotide sequence ID" value="NZ_LXWF01000043.1"/>
</dbReference>
<evidence type="ECO:0000256" key="6">
    <source>
        <dbReference type="ARBA" id="ARBA00022989"/>
    </source>
</evidence>
<comment type="caution">
    <text evidence="14">The sequence shown here is derived from an EMBL/GenBank/DDBJ whole genome shotgun (WGS) entry which is preliminary data.</text>
</comment>
<dbReference type="InterPro" id="IPR027417">
    <property type="entry name" value="P-loop_NTPase"/>
</dbReference>
<comment type="similarity">
    <text evidence="9">Belongs to the ABC transporter superfamily. Lipid exporter (TC 3.A.1.106) family.</text>
</comment>
<feature type="transmembrane region" description="Helical" evidence="11">
    <location>
        <begin position="134"/>
        <end position="154"/>
    </location>
</feature>
<evidence type="ECO:0000256" key="2">
    <source>
        <dbReference type="ARBA" id="ARBA00022448"/>
    </source>
</evidence>
<dbReference type="Pfam" id="PF00005">
    <property type="entry name" value="ABC_tran"/>
    <property type="match status" value="1"/>
</dbReference>
<dbReference type="InterPro" id="IPR003593">
    <property type="entry name" value="AAA+_ATPase"/>
</dbReference>
<dbReference type="InterPro" id="IPR011527">
    <property type="entry name" value="ABC1_TM_dom"/>
</dbReference>
<dbReference type="CDD" id="cd07346">
    <property type="entry name" value="ABC_6TM_exporters"/>
    <property type="match status" value="1"/>
</dbReference>
<reference evidence="14 15" key="1">
    <citation type="submission" date="2016-05" db="EMBL/GenBank/DDBJ databases">
        <title>Draft genome sequence of a porcine commensal Rothia nasimurium.</title>
        <authorList>
            <person name="Gaiser R.A."/>
            <person name="Van Baarlen P."/>
            <person name="Wells J.M."/>
        </authorList>
    </citation>
    <scope>NUCLEOTIDE SEQUENCE [LARGE SCALE GENOMIC DNA]</scope>
    <source>
        <strain evidence="14 15">PT-32</strain>
    </source>
</reference>
<dbReference type="FunFam" id="3.40.50.300:FF:000287">
    <property type="entry name" value="Multidrug ABC transporter ATP-binding protein"/>
    <property type="match status" value="1"/>
</dbReference>
<dbReference type="GO" id="GO:0016887">
    <property type="term" value="F:ATP hydrolysis activity"/>
    <property type="evidence" value="ECO:0007669"/>
    <property type="project" value="InterPro"/>
</dbReference>
<dbReference type="PROSITE" id="PS50929">
    <property type="entry name" value="ABC_TM1F"/>
    <property type="match status" value="1"/>
</dbReference>